<feature type="domain" description="AMP-dependent synthetase/ligase" evidence="4">
    <location>
        <begin position="27"/>
        <end position="401"/>
    </location>
</feature>
<dbReference type="EMBL" id="JBHSBU010000001">
    <property type="protein sequence ID" value="MFC4161443.1"/>
    <property type="molecule type" value="Genomic_DNA"/>
</dbReference>
<dbReference type="PANTHER" id="PTHR22754">
    <property type="entry name" value="DISCO-INTERACTING PROTEIN 2 DIP2 -RELATED"/>
    <property type="match status" value="1"/>
</dbReference>
<name>A0ABV8MT33_9NEIS</name>
<keyword evidence="3" id="KW-1133">Transmembrane helix</keyword>
<dbReference type="PANTHER" id="PTHR22754:SF32">
    <property type="entry name" value="DISCO-INTERACTING PROTEIN 2"/>
    <property type="match status" value="1"/>
</dbReference>
<reference evidence="6" key="1">
    <citation type="journal article" date="2019" name="Int. J. Syst. Evol. Microbiol.">
        <title>The Global Catalogue of Microorganisms (GCM) 10K type strain sequencing project: providing services to taxonomists for standard genome sequencing and annotation.</title>
        <authorList>
            <consortium name="The Broad Institute Genomics Platform"/>
            <consortium name="The Broad Institute Genome Sequencing Center for Infectious Disease"/>
            <person name="Wu L."/>
            <person name="Ma J."/>
        </authorList>
    </citation>
    <scope>NUCLEOTIDE SEQUENCE [LARGE SCALE GENOMIC DNA]</scope>
    <source>
        <strain evidence="6">LMG 29894</strain>
    </source>
</reference>
<sequence length="571" mass="62406">MSVDYLSIAHGLSRHAELKPHSIIYRLLENGESETARRTFAELDQRAGCIAGWLRERGYVRQRVMLLLSNPLLFVEAFLGCLYAAAIPVPVAVSRQRVSATLEEIARDAGICCVLSSEKEVLCRPDNHSALGTVPWYELETIEGDWLAPQAHSDDIAFIQYTSGSTGSPKGVVVSHRNILANEAMIAAGMRLDARSRIIGWLPHYHDMGLIGNILQPLYLGAECLLMPPASFIQKPLRWLRAISDHHGSVSGGPDFAYRLCVDKISAEQAAELDLSCWQVAFSGAEPVRADTLDRFSERFGPAGFRRAAFYPCYGMAEGTLFISGIEQGQPPHYKPVSPEALARGHSKASGNEGDLRLVGCGFSRFGTEIAIVDPEQGKPLEDGRIGEIWVSGTAVAEGYHGKPELSAATFAASLPHRPGRRFLRTGDLGFVHQGQLYVTGRLKDLLIVRGRNLYPQDLEDCAQRSNPWLSPNGGAAVDLDPLQAEGRIALIHELSREGWRRADPIRVSEDIRAAIAGEFGLALAQVVLIRPGSLPRTSSGKVRRTVCRRMVLDGGFAVLDSSSRQTEAVQ</sequence>
<keyword evidence="3" id="KW-0472">Membrane</keyword>
<dbReference type="InterPro" id="IPR000873">
    <property type="entry name" value="AMP-dep_synth/lig_dom"/>
</dbReference>
<dbReference type="InterPro" id="IPR042099">
    <property type="entry name" value="ANL_N_sf"/>
</dbReference>
<accession>A0ABV8MT33</accession>
<keyword evidence="6" id="KW-1185">Reference proteome</keyword>
<evidence type="ECO:0000259" key="4">
    <source>
        <dbReference type="Pfam" id="PF00501"/>
    </source>
</evidence>
<evidence type="ECO:0000256" key="1">
    <source>
        <dbReference type="ARBA" id="ARBA00006432"/>
    </source>
</evidence>
<keyword evidence="3" id="KW-0812">Transmembrane</keyword>
<organism evidence="5 6">
    <name type="scientific">Chitinimonas lacunae</name>
    <dbReference type="NCBI Taxonomy" id="1963018"/>
    <lineage>
        <taxon>Bacteria</taxon>
        <taxon>Pseudomonadati</taxon>
        <taxon>Pseudomonadota</taxon>
        <taxon>Betaproteobacteria</taxon>
        <taxon>Neisseriales</taxon>
        <taxon>Chitinibacteraceae</taxon>
        <taxon>Chitinimonas</taxon>
    </lineage>
</organism>
<dbReference type="InterPro" id="IPR045851">
    <property type="entry name" value="AMP-bd_C_sf"/>
</dbReference>
<dbReference type="PROSITE" id="PS00455">
    <property type="entry name" value="AMP_BINDING"/>
    <property type="match status" value="1"/>
</dbReference>
<protein>
    <submittedName>
        <fullName evidence="5">Fatty acyl-AMP ligase</fullName>
    </submittedName>
</protein>
<evidence type="ECO:0000313" key="6">
    <source>
        <dbReference type="Proteomes" id="UP001595791"/>
    </source>
</evidence>
<gene>
    <name evidence="5" type="ORF">ACFOW7_19070</name>
</gene>
<proteinExistence type="inferred from homology"/>
<dbReference type="Gene3D" id="3.30.300.30">
    <property type="match status" value="1"/>
</dbReference>
<keyword evidence="2 5" id="KW-0436">Ligase</keyword>
<feature type="transmembrane region" description="Helical" evidence="3">
    <location>
        <begin position="64"/>
        <end position="86"/>
    </location>
</feature>
<dbReference type="SUPFAM" id="SSF56801">
    <property type="entry name" value="Acetyl-CoA synthetase-like"/>
    <property type="match status" value="1"/>
</dbReference>
<dbReference type="InterPro" id="IPR040097">
    <property type="entry name" value="FAAL/FAAC"/>
</dbReference>
<dbReference type="CDD" id="cd05931">
    <property type="entry name" value="FAAL"/>
    <property type="match status" value="1"/>
</dbReference>
<evidence type="ECO:0000313" key="5">
    <source>
        <dbReference type="EMBL" id="MFC4161443.1"/>
    </source>
</evidence>
<dbReference type="Gene3D" id="3.40.50.12780">
    <property type="entry name" value="N-terminal domain of ligase-like"/>
    <property type="match status" value="1"/>
</dbReference>
<dbReference type="RefSeq" id="WP_378167390.1">
    <property type="nucleotide sequence ID" value="NZ_JBHSBU010000001.1"/>
</dbReference>
<dbReference type="Pfam" id="PF00501">
    <property type="entry name" value="AMP-binding"/>
    <property type="match status" value="1"/>
</dbReference>
<evidence type="ECO:0000256" key="2">
    <source>
        <dbReference type="ARBA" id="ARBA00022598"/>
    </source>
</evidence>
<dbReference type="Proteomes" id="UP001595791">
    <property type="component" value="Unassembled WGS sequence"/>
</dbReference>
<comment type="similarity">
    <text evidence="1">Belongs to the ATP-dependent AMP-binding enzyme family.</text>
</comment>
<dbReference type="InterPro" id="IPR020845">
    <property type="entry name" value="AMP-binding_CS"/>
</dbReference>
<comment type="caution">
    <text evidence="5">The sequence shown here is derived from an EMBL/GenBank/DDBJ whole genome shotgun (WGS) entry which is preliminary data.</text>
</comment>
<dbReference type="GO" id="GO:0016874">
    <property type="term" value="F:ligase activity"/>
    <property type="evidence" value="ECO:0007669"/>
    <property type="project" value="UniProtKB-KW"/>
</dbReference>
<evidence type="ECO:0000256" key="3">
    <source>
        <dbReference type="SAM" id="Phobius"/>
    </source>
</evidence>